<evidence type="ECO:0000313" key="4">
    <source>
        <dbReference type="Proteomes" id="UP001589654"/>
    </source>
</evidence>
<evidence type="ECO:0000259" key="2">
    <source>
        <dbReference type="Pfam" id="PF01364"/>
    </source>
</evidence>
<protein>
    <submittedName>
        <fullName evidence="3">Type IX secretion system sortase PorU</fullName>
    </submittedName>
</protein>
<dbReference type="Proteomes" id="UP001589654">
    <property type="component" value="Unassembled WGS sequence"/>
</dbReference>
<sequence>MKGKWNISYLFWALAGFFFLNETKAQTDFYKIPITDEGIYKISILEAQSFGASSLEDITLYGSPGILPQELNSMALKLREIPTLIQNNSLYVFLAGPHQVIPDEDGLSYQHHYYSDTLYYLIEVGKSRTKEIPQVSVQNGEEAGGKWLYQVGVHKKEENNLLSSGRKWYGDRIFSGQSSTLALPQTIPENAPLFFKANFMAQSTSQSQLYLRLGSTELVNMSISPIPQSTYGIKGREKSSSVIISSNNISENAPLNFQTETADPNGMAMVDYILQGRGFDSKLLPEGIYYSLEDIPFQVGIQSQQEIWDISDFYDPRRLNLQLGTALLQNSQKLAIFDPQNIPEIPPVIPADLSLKLLQNEPELIIIAAPELENQARRLAEHKISRGLPTLVTTPQMIYDAYSYGTQDVSALRNFLAYHYQQHQQLKNVLFFGKGTFDYKNISGGRPNLVPTYSSRNNLNPLTSYSSDDYFGILENGAGIWEESSEGDRPLNIGVGRIPAINVQEAKTAVDKIIRYESDAPLGNWKREVLFVADDGDQNIHLGHAESHSQFIQNQNPEIRVNKLYLDDYEQLEEGSSQSSPAAKSAFFQHIEEGTLFINYIGHGNESTLMAEEIFQVTDLEDWPSNEILPLFVTATCEFGRHDSPYSRSGAEELLFAQNKGAIALLTTGRPVFSSLNFALNQAFISAVFSKENGEYLSLGEIFKITKNNSLNGPYNRNFSLLGDPSLKLALPELSVQMEVPIDLDSKMQVDTLRALQKISIRGNIQDPLTQSNVSSFNGEYQITLLDKAGELTTLGDESQPISYDNPNILLHQGTGKVKNGQFEAQLIIPQNIDYKFGEGIIRLYAREESSQLEAFGAQSVIIGGSDSRPANDLEGPHIQLFAEDSLKKVEVIPSKQMRLLVHLQDSSGIQISPNNLGQNITLQINQGKTIILNDHYYSINDGFTRGRIDITLDDLREGNNIVQLTAFDNQGNSSTAQLEIRVEGSDQLSILDHMAFPNPAESDCHFWLEHNRPGETLICQLSIYSMEGREIFSTNKRFPKADRIVDGLAWFFLRNKTSFPAKGTYIYKLELMSETDNTSDLASGKIYIQ</sequence>
<name>A0ABV5J4U4_9BACT</name>
<dbReference type="CDD" id="cd02258">
    <property type="entry name" value="Peptidase_C25_N"/>
    <property type="match status" value="1"/>
</dbReference>
<comment type="caution">
    <text evidence="3">The sequence shown here is derived from an EMBL/GenBank/DDBJ whole genome shotgun (WGS) entry which is preliminary data.</text>
</comment>
<dbReference type="RefSeq" id="WP_290246339.1">
    <property type="nucleotide sequence ID" value="NZ_JAUFQT010000001.1"/>
</dbReference>
<dbReference type="InterPro" id="IPR001769">
    <property type="entry name" value="Gingipain"/>
</dbReference>
<dbReference type="EMBL" id="JBHMEW010000052">
    <property type="protein sequence ID" value="MFB9211706.1"/>
    <property type="molecule type" value="Genomic_DNA"/>
</dbReference>
<dbReference type="NCBIfam" id="NF033707">
    <property type="entry name" value="T9SS_sortase"/>
    <property type="match status" value="1"/>
</dbReference>
<dbReference type="SUPFAM" id="SSF52129">
    <property type="entry name" value="Caspase-like"/>
    <property type="match status" value="1"/>
</dbReference>
<dbReference type="InterPro" id="IPR029030">
    <property type="entry name" value="Caspase-like_dom_sf"/>
</dbReference>
<evidence type="ECO:0000256" key="1">
    <source>
        <dbReference type="ARBA" id="ARBA00022729"/>
    </source>
</evidence>
<dbReference type="Gene3D" id="3.40.50.10390">
    <property type="entry name" value="Gingipain r, domain 1"/>
    <property type="match status" value="1"/>
</dbReference>
<gene>
    <name evidence="3" type="primary">porU</name>
    <name evidence="3" type="ORF">ACFFUR_07800</name>
</gene>
<organism evidence="3 4">
    <name type="scientific">Echinicola jeungdonensis</name>
    <dbReference type="NCBI Taxonomy" id="709343"/>
    <lineage>
        <taxon>Bacteria</taxon>
        <taxon>Pseudomonadati</taxon>
        <taxon>Bacteroidota</taxon>
        <taxon>Cytophagia</taxon>
        <taxon>Cytophagales</taxon>
        <taxon>Cyclobacteriaceae</taxon>
        <taxon>Echinicola</taxon>
    </lineage>
</organism>
<dbReference type="Pfam" id="PF01364">
    <property type="entry name" value="Peptidase_C25"/>
    <property type="match status" value="1"/>
</dbReference>
<accession>A0ABV5J4U4</accession>
<reference evidence="3 4" key="1">
    <citation type="submission" date="2024-09" db="EMBL/GenBank/DDBJ databases">
        <authorList>
            <person name="Sun Q."/>
            <person name="Mori K."/>
        </authorList>
    </citation>
    <scope>NUCLEOTIDE SEQUENCE [LARGE SCALE GENOMIC DNA]</scope>
    <source>
        <strain evidence="3 4">CECT 7682</strain>
    </source>
</reference>
<dbReference type="InterPro" id="IPR029031">
    <property type="entry name" value="Gingipain_N_sf"/>
</dbReference>
<keyword evidence="1" id="KW-0732">Signal</keyword>
<feature type="domain" description="Gingipain" evidence="2">
    <location>
        <begin position="365"/>
        <end position="729"/>
    </location>
</feature>
<dbReference type="Gene3D" id="3.40.50.1460">
    <property type="match status" value="1"/>
</dbReference>
<proteinExistence type="predicted"/>
<keyword evidence="4" id="KW-1185">Reference proteome</keyword>
<evidence type="ECO:0000313" key="3">
    <source>
        <dbReference type="EMBL" id="MFB9211706.1"/>
    </source>
</evidence>